<organism evidence="2 3">
    <name type="scientific">Paraburkholderia youngii</name>
    <dbReference type="NCBI Taxonomy" id="2782701"/>
    <lineage>
        <taxon>Bacteria</taxon>
        <taxon>Pseudomonadati</taxon>
        <taxon>Pseudomonadota</taxon>
        <taxon>Betaproteobacteria</taxon>
        <taxon>Burkholderiales</taxon>
        <taxon>Burkholderiaceae</taxon>
        <taxon>Paraburkholderia</taxon>
    </lineage>
</organism>
<protein>
    <submittedName>
        <fullName evidence="2">Uncharacterized protein</fullName>
    </submittedName>
</protein>
<dbReference type="RefSeq" id="WP_184228912.1">
    <property type="nucleotide sequence ID" value="NZ_JACHDE010000038.1"/>
</dbReference>
<evidence type="ECO:0000313" key="3">
    <source>
        <dbReference type="Proteomes" id="UP000592820"/>
    </source>
</evidence>
<proteinExistence type="predicted"/>
<feature type="signal peptide" evidence="1">
    <location>
        <begin position="1"/>
        <end position="18"/>
    </location>
</feature>
<reference evidence="2 3" key="1">
    <citation type="submission" date="2020-08" db="EMBL/GenBank/DDBJ databases">
        <title>Genomic Encyclopedia of Type Strains, Phase IV (KMG-V): Genome sequencing to study the core and pangenomes of soil and plant-associated prokaryotes.</title>
        <authorList>
            <person name="Whitman W."/>
        </authorList>
    </citation>
    <scope>NUCLEOTIDE SEQUENCE [LARGE SCALE GENOMIC DNA]</scope>
    <source>
        <strain evidence="2 3">JPY162</strain>
    </source>
</reference>
<gene>
    <name evidence="2" type="ORF">HDG41_007732</name>
</gene>
<keyword evidence="1" id="KW-0732">Signal</keyword>
<comment type="caution">
    <text evidence="2">The sequence shown here is derived from an EMBL/GenBank/DDBJ whole genome shotgun (WGS) entry which is preliminary data.</text>
</comment>
<dbReference type="EMBL" id="JACHDE010000038">
    <property type="protein sequence ID" value="MBB5405636.1"/>
    <property type="molecule type" value="Genomic_DNA"/>
</dbReference>
<dbReference type="AlphaFoldDB" id="A0A7W8LEQ7"/>
<evidence type="ECO:0000256" key="1">
    <source>
        <dbReference type="SAM" id="SignalP"/>
    </source>
</evidence>
<evidence type="ECO:0000313" key="2">
    <source>
        <dbReference type="EMBL" id="MBB5405636.1"/>
    </source>
</evidence>
<accession>A0A7W8LEQ7</accession>
<sequence>MRNLPLLATALLASQATASATYPTNPIASGFMAAQATAPAMKTTWCQPE</sequence>
<name>A0A7W8LEQ7_9BURK</name>
<feature type="chain" id="PRO_5031346608" evidence="1">
    <location>
        <begin position="19"/>
        <end position="49"/>
    </location>
</feature>
<dbReference type="Proteomes" id="UP000592820">
    <property type="component" value="Unassembled WGS sequence"/>
</dbReference>